<dbReference type="SUPFAM" id="SSF55729">
    <property type="entry name" value="Acyl-CoA N-acyltransferases (Nat)"/>
    <property type="match status" value="1"/>
</dbReference>
<accession>A0A1A5YRF6</accession>
<dbReference type="Proteomes" id="UP000092024">
    <property type="component" value="Unassembled WGS sequence"/>
</dbReference>
<evidence type="ECO:0000313" key="3">
    <source>
        <dbReference type="Proteomes" id="UP000092024"/>
    </source>
</evidence>
<dbReference type="InterPro" id="IPR000182">
    <property type="entry name" value="GNAT_dom"/>
</dbReference>
<dbReference type="PANTHER" id="PTHR43415:SF3">
    <property type="entry name" value="GNAT-FAMILY ACETYLTRANSFERASE"/>
    <property type="match status" value="1"/>
</dbReference>
<protein>
    <submittedName>
        <fullName evidence="2">GNAT family acetyltransferase</fullName>
    </submittedName>
</protein>
<name>A0A1A5YRF6_9BACL</name>
<keyword evidence="2" id="KW-0808">Transferase</keyword>
<organism evidence="2 3">
    <name type="scientific">Paenibacillus oryzae</name>
    <dbReference type="NCBI Taxonomy" id="1844972"/>
    <lineage>
        <taxon>Bacteria</taxon>
        <taxon>Bacillati</taxon>
        <taxon>Bacillota</taxon>
        <taxon>Bacilli</taxon>
        <taxon>Bacillales</taxon>
        <taxon>Paenibacillaceae</taxon>
        <taxon>Paenibacillus</taxon>
    </lineage>
</organism>
<dbReference type="AlphaFoldDB" id="A0A1A5YRF6"/>
<dbReference type="InterPro" id="IPR016181">
    <property type="entry name" value="Acyl_CoA_acyltransferase"/>
</dbReference>
<dbReference type="GO" id="GO:0016747">
    <property type="term" value="F:acyltransferase activity, transferring groups other than amino-acyl groups"/>
    <property type="evidence" value="ECO:0007669"/>
    <property type="project" value="InterPro"/>
</dbReference>
<proteinExistence type="predicted"/>
<keyword evidence="3" id="KW-1185">Reference proteome</keyword>
<dbReference type="OrthoDB" id="948250at2"/>
<dbReference type="STRING" id="1844972.A7K91_10305"/>
<reference evidence="2 3" key="1">
    <citation type="submission" date="2016-05" db="EMBL/GenBank/DDBJ databases">
        <title>Paenibacillus oryzae. sp. nov., isolated from the rice root.</title>
        <authorList>
            <person name="Zhang J."/>
            <person name="Zhang X."/>
        </authorList>
    </citation>
    <scope>NUCLEOTIDE SEQUENCE [LARGE SCALE GENOMIC DNA]</scope>
    <source>
        <strain evidence="2 3">1DrF-4</strain>
    </source>
</reference>
<dbReference type="CDD" id="cd04301">
    <property type="entry name" value="NAT_SF"/>
    <property type="match status" value="1"/>
</dbReference>
<gene>
    <name evidence="2" type="ORF">A7K91_10305</name>
</gene>
<dbReference type="RefSeq" id="WP_068679549.1">
    <property type="nucleotide sequence ID" value="NZ_LYPA01000028.1"/>
</dbReference>
<dbReference type="PANTHER" id="PTHR43415">
    <property type="entry name" value="SPERMIDINE N(1)-ACETYLTRANSFERASE"/>
    <property type="match status" value="1"/>
</dbReference>
<sequence>MIIEHRDFHVKGVSYKIRPAVRGDAKKLSELRLQIDGETENMDREQGEGFIDEAGFERIIENDANHPRNLFLVADCDGRLIGYSRCQGYDLKRFSHKVVYGLGVLMDFWGYAIGKNLMIESIAWADSIGIKKIVLEGVLETNEKAIDMYKKLGFEIEGTMKKDKLLSDGKYYTSYIMSRFND</sequence>
<evidence type="ECO:0000259" key="1">
    <source>
        <dbReference type="PROSITE" id="PS51186"/>
    </source>
</evidence>
<dbReference type="PROSITE" id="PS51186">
    <property type="entry name" value="GNAT"/>
    <property type="match status" value="1"/>
</dbReference>
<dbReference type="Pfam" id="PF00583">
    <property type="entry name" value="Acetyltransf_1"/>
    <property type="match status" value="1"/>
</dbReference>
<feature type="domain" description="N-acetyltransferase" evidence="1">
    <location>
        <begin position="15"/>
        <end position="182"/>
    </location>
</feature>
<dbReference type="EMBL" id="LYPA01000028">
    <property type="protein sequence ID" value="OBR68202.1"/>
    <property type="molecule type" value="Genomic_DNA"/>
</dbReference>
<dbReference type="Gene3D" id="3.40.630.30">
    <property type="match status" value="1"/>
</dbReference>
<evidence type="ECO:0000313" key="2">
    <source>
        <dbReference type="EMBL" id="OBR68202.1"/>
    </source>
</evidence>
<comment type="caution">
    <text evidence="2">The sequence shown here is derived from an EMBL/GenBank/DDBJ whole genome shotgun (WGS) entry which is preliminary data.</text>
</comment>